<protein>
    <submittedName>
        <fullName evidence="2">Uncharacterized protein</fullName>
    </submittedName>
</protein>
<accession>A0ABR2T8G5</accession>
<organism evidence="2 3">
    <name type="scientific">Hibiscus sabdariffa</name>
    <name type="common">roselle</name>
    <dbReference type="NCBI Taxonomy" id="183260"/>
    <lineage>
        <taxon>Eukaryota</taxon>
        <taxon>Viridiplantae</taxon>
        <taxon>Streptophyta</taxon>
        <taxon>Embryophyta</taxon>
        <taxon>Tracheophyta</taxon>
        <taxon>Spermatophyta</taxon>
        <taxon>Magnoliopsida</taxon>
        <taxon>eudicotyledons</taxon>
        <taxon>Gunneridae</taxon>
        <taxon>Pentapetalae</taxon>
        <taxon>rosids</taxon>
        <taxon>malvids</taxon>
        <taxon>Malvales</taxon>
        <taxon>Malvaceae</taxon>
        <taxon>Malvoideae</taxon>
        <taxon>Hibiscus</taxon>
    </lineage>
</organism>
<proteinExistence type="predicted"/>
<feature type="region of interest" description="Disordered" evidence="1">
    <location>
        <begin position="41"/>
        <end position="68"/>
    </location>
</feature>
<sequence>MEPMATNKTRFPWMLQPTLSPSLASYALIQISTQSFYQSHATDKKSRLPMVSQKTSEDAKNGGQKEAYGSKSWFGRKLFQSLVSPCRECRAFKPNTPTPTEVEESTMGFRLGIVE</sequence>
<keyword evidence="3" id="KW-1185">Reference proteome</keyword>
<evidence type="ECO:0000256" key="1">
    <source>
        <dbReference type="SAM" id="MobiDB-lite"/>
    </source>
</evidence>
<dbReference type="EMBL" id="JBBPBN010000008">
    <property type="protein sequence ID" value="KAK9033458.1"/>
    <property type="molecule type" value="Genomic_DNA"/>
</dbReference>
<evidence type="ECO:0000313" key="3">
    <source>
        <dbReference type="Proteomes" id="UP001396334"/>
    </source>
</evidence>
<gene>
    <name evidence="2" type="ORF">V6N11_018491</name>
</gene>
<name>A0ABR2T8G5_9ROSI</name>
<dbReference type="Proteomes" id="UP001396334">
    <property type="component" value="Unassembled WGS sequence"/>
</dbReference>
<reference evidence="2 3" key="1">
    <citation type="journal article" date="2024" name="G3 (Bethesda)">
        <title>Genome assembly of Hibiscus sabdariffa L. provides insights into metabolisms of medicinal natural products.</title>
        <authorList>
            <person name="Kim T."/>
        </authorList>
    </citation>
    <scope>NUCLEOTIDE SEQUENCE [LARGE SCALE GENOMIC DNA]</scope>
    <source>
        <strain evidence="2">TK-2024</strain>
        <tissue evidence="2">Old leaves</tissue>
    </source>
</reference>
<comment type="caution">
    <text evidence="2">The sequence shown here is derived from an EMBL/GenBank/DDBJ whole genome shotgun (WGS) entry which is preliminary data.</text>
</comment>
<evidence type="ECO:0000313" key="2">
    <source>
        <dbReference type="EMBL" id="KAK9033458.1"/>
    </source>
</evidence>